<feature type="region of interest" description="Disordered" evidence="6">
    <location>
        <begin position="70"/>
        <end position="89"/>
    </location>
</feature>
<evidence type="ECO:0000256" key="3">
    <source>
        <dbReference type="ARBA" id="ARBA00022771"/>
    </source>
</evidence>
<dbReference type="InterPro" id="IPR013087">
    <property type="entry name" value="Znf_C2H2_type"/>
</dbReference>
<dbReference type="GO" id="GO:0008270">
    <property type="term" value="F:zinc ion binding"/>
    <property type="evidence" value="ECO:0007669"/>
    <property type="project" value="UniProtKB-KW"/>
</dbReference>
<dbReference type="GO" id="GO:0005634">
    <property type="term" value="C:nucleus"/>
    <property type="evidence" value="ECO:0007669"/>
    <property type="project" value="TreeGrafter"/>
</dbReference>
<dbReference type="AlphaFoldDB" id="E2AEU9"/>
<name>E2AEU9_CAMFO</name>
<dbReference type="InParanoid" id="E2AEU9"/>
<evidence type="ECO:0000256" key="4">
    <source>
        <dbReference type="ARBA" id="ARBA00022833"/>
    </source>
</evidence>
<feature type="compositionally biased region" description="Basic residues" evidence="6">
    <location>
        <begin position="73"/>
        <end position="84"/>
    </location>
</feature>
<dbReference type="PANTHER" id="PTHR24409">
    <property type="entry name" value="ZINC FINGER PROTEIN 142"/>
    <property type="match status" value="1"/>
</dbReference>
<keyword evidence="9" id="KW-1185">Reference proteome</keyword>
<accession>E2AEU9</accession>
<organism evidence="9">
    <name type="scientific">Camponotus floridanus</name>
    <name type="common">Florida carpenter ant</name>
    <dbReference type="NCBI Taxonomy" id="104421"/>
    <lineage>
        <taxon>Eukaryota</taxon>
        <taxon>Metazoa</taxon>
        <taxon>Ecdysozoa</taxon>
        <taxon>Arthropoda</taxon>
        <taxon>Hexapoda</taxon>
        <taxon>Insecta</taxon>
        <taxon>Pterygota</taxon>
        <taxon>Neoptera</taxon>
        <taxon>Endopterygota</taxon>
        <taxon>Hymenoptera</taxon>
        <taxon>Apocrita</taxon>
        <taxon>Aculeata</taxon>
        <taxon>Formicoidea</taxon>
        <taxon>Formicidae</taxon>
        <taxon>Formicinae</taxon>
        <taxon>Camponotus</taxon>
    </lineage>
</organism>
<dbReference type="Pfam" id="PF00096">
    <property type="entry name" value="zf-C2H2"/>
    <property type="match status" value="2"/>
</dbReference>
<dbReference type="InterPro" id="IPR036236">
    <property type="entry name" value="Znf_C2H2_sf"/>
</dbReference>
<protein>
    <submittedName>
        <fullName evidence="8">Longitudinals lacking protein, isoforms A/B/D/L</fullName>
    </submittedName>
</protein>
<dbReference type="Proteomes" id="UP000000311">
    <property type="component" value="Unassembled WGS sequence"/>
</dbReference>
<dbReference type="GO" id="GO:0000981">
    <property type="term" value="F:DNA-binding transcription factor activity, RNA polymerase II-specific"/>
    <property type="evidence" value="ECO:0007669"/>
    <property type="project" value="TreeGrafter"/>
</dbReference>
<evidence type="ECO:0000256" key="5">
    <source>
        <dbReference type="PROSITE-ProRule" id="PRU00042"/>
    </source>
</evidence>
<keyword evidence="2" id="KW-0677">Repeat</keyword>
<dbReference type="EMBL" id="GL438951">
    <property type="protein sequence ID" value="EFN68033.1"/>
    <property type="molecule type" value="Genomic_DNA"/>
</dbReference>
<dbReference type="PANTHER" id="PTHR24409:SF295">
    <property type="entry name" value="AZ2-RELATED"/>
    <property type="match status" value="1"/>
</dbReference>
<evidence type="ECO:0000256" key="6">
    <source>
        <dbReference type="SAM" id="MobiDB-lite"/>
    </source>
</evidence>
<proteinExistence type="predicted"/>
<dbReference type="SUPFAM" id="SSF57667">
    <property type="entry name" value="beta-beta-alpha zinc fingers"/>
    <property type="match status" value="1"/>
</dbReference>
<keyword evidence="4" id="KW-0862">Zinc</keyword>
<keyword evidence="1" id="KW-0479">Metal-binding</keyword>
<dbReference type="Gene3D" id="3.30.160.60">
    <property type="entry name" value="Classic Zinc Finger"/>
    <property type="match status" value="1"/>
</dbReference>
<keyword evidence="3 5" id="KW-0863">Zinc-finger</keyword>
<dbReference type="GO" id="GO:0000977">
    <property type="term" value="F:RNA polymerase II transcription regulatory region sequence-specific DNA binding"/>
    <property type="evidence" value="ECO:0007669"/>
    <property type="project" value="TreeGrafter"/>
</dbReference>
<evidence type="ECO:0000313" key="8">
    <source>
        <dbReference type="EMBL" id="EFN68033.1"/>
    </source>
</evidence>
<feature type="domain" description="C2H2-type" evidence="7">
    <location>
        <begin position="119"/>
        <end position="146"/>
    </location>
</feature>
<evidence type="ECO:0000256" key="2">
    <source>
        <dbReference type="ARBA" id="ARBA00022737"/>
    </source>
</evidence>
<reference evidence="8 9" key="1">
    <citation type="journal article" date="2010" name="Science">
        <title>Genomic comparison of the ants Camponotus floridanus and Harpegnathos saltator.</title>
        <authorList>
            <person name="Bonasio R."/>
            <person name="Zhang G."/>
            <person name="Ye C."/>
            <person name="Mutti N.S."/>
            <person name="Fang X."/>
            <person name="Qin N."/>
            <person name="Donahue G."/>
            <person name="Yang P."/>
            <person name="Li Q."/>
            <person name="Li C."/>
            <person name="Zhang P."/>
            <person name="Huang Z."/>
            <person name="Berger S.L."/>
            <person name="Reinberg D."/>
            <person name="Wang J."/>
            <person name="Liebig J."/>
        </authorList>
    </citation>
    <scope>NUCLEOTIDE SEQUENCE [LARGE SCALE GENOMIC DNA]</scope>
    <source>
        <strain evidence="9">C129</strain>
    </source>
</reference>
<evidence type="ECO:0000259" key="7">
    <source>
        <dbReference type="PROSITE" id="PS50157"/>
    </source>
</evidence>
<evidence type="ECO:0000313" key="9">
    <source>
        <dbReference type="Proteomes" id="UP000000311"/>
    </source>
</evidence>
<sequence>MIRHTQVALRKISFFKAEYLYLRITRFARLTVPRSPTGLHNSHDKLSEDSLKSTATGYCYTNRNSDIISTKNSKQKNSKQKSSKQKFPCPKCSKKLSYKYTLKRHIETCGMKDYSGAPFKCEKCRKGYEIKGSFKRHIEKECGKESEIPCPYCGRLFKQNSCVTRHIEKSCKEILRSTSGKPLHPDDKNIIKKS</sequence>
<dbReference type="OMA" id="HIETCGM"/>
<dbReference type="PROSITE" id="PS50157">
    <property type="entry name" value="ZINC_FINGER_C2H2_2"/>
    <property type="match status" value="1"/>
</dbReference>
<evidence type="ECO:0000256" key="1">
    <source>
        <dbReference type="ARBA" id="ARBA00022723"/>
    </source>
</evidence>
<gene>
    <name evidence="8" type="ORF">EAG_06745</name>
</gene>